<evidence type="ECO:0000313" key="1">
    <source>
        <dbReference type="EMBL" id="QAR30833.1"/>
    </source>
</evidence>
<organism evidence="1 2">
    <name type="scientific">Ornithobacterium rhinotracheale</name>
    <dbReference type="NCBI Taxonomy" id="28251"/>
    <lineage>
        <taxon>Bacteria</taxon>
        <taxon>Pseudomonadati</taxon>
        <taxon>Bacteroidota</taxon>
        <taxon>Flavobacteriia</taxon>
        <taxon>Flavobacteriales</taxon>
        <taxon>Weeksellaceae</taxon>
        <taxon>Ornithobacterium</taxon>
    </lineage>
</organism>
<proteinExistence type="predicted"/>
<dbReference type="OrthoDB" id="1094536at2"/>
<evidence type="ECO:0000313" key="2">
    <source>
        <dbReference type="Proteomes" id="UP000287701"/>
    </source>
</evidence>
<dbReference type="Proteomes" id="UP000287701">
    <property type="component" value="Chromosome"/>
</dbReference>
<dbReference type="EMBL" id="CP035107">
    <property type="protein sequence ID" value="QAR30833.1"/>
    <property type="molecule type" value="Genomic_DNA"/>
</dbReference>
<dbReference type="AlphaFoldDB" id="A0A3R5WZM7"/>
<reference evidence="1 2" key="1">
    <citation type="submission" date="2019-01" db="EMBL/GenBank/DDBJ databases">
        <title>Whole Genome of Ornithobacterium rhinotracheale FARPER-174b.</title>
        <authorList>
            <person name="Tataje-Lavanda L.A."/>
            <person name="Montalvan A."/>
            <person name="Montesinos R."/>
            <person name="Zimic M."/>
            <person name="Fernandez-Sanchez M."/>
            <person name="Fernandez-Diaz M."/>
        </authorList>
    </citation>
    <scope>NUCLEOTIDE SEQUENCE [LARGE SCALE GENOMIC DNA]</scope>
    <source>
        <strain evidence="1 2">FARPER-174b</strain>
    </source>
</reference>
<protein>
    <submittedName>
        <fullName evidence="1">Uncharacterized protein</fullName>
    </submittedName>
</protein>
<sequence length="162" mass="18358">MSDYCTIVIDNRRFRGEYVCEQASSVDLFMNCYYQVGNQLYTANGFKKYLVDKSDFVIYRRLIPVDGEAVKDLPNLIGGYDSDSAILSSYNVGTFYDGFVVTKNKDGYHFRNSTSKFVGVYLDVSDAYSHVVCELEPGQEYHYAGAGPFLLYDAEEEIKGVE</sequence>
<accession>A0A3R5WZM7</accession>
<name>A0A3R5WZM7_ORNRH</name>
<gene>
    <name evidence="1" type="ORF">EQP59_05540</name>
</gene>